<feature type="transmembrane region" description="Helical" evidence="6">
    <location>
        <begin position="301"/>
        <end position="321"/>
    </location>
</feature>
<evidence type="ECO:0000256" key="1">
    <source>
        <dbReference type="ARBA" id="ARBA00004651"/>
    </source>
</evidence>
<evidence type="ECO:0000256" key="5">
    <source>
        <dbReference type="ARBA" id="ARBA00023136"/>
    </source>
</evidence>
<gene>
    <name evidence="7" type="ORF">METZ01_LOCUS44461</name>
</gene>
<feature type="transmembrane region" description="Helical" evidence="6">
    <location>
        <begin position="276"/>
        <end position="294"/>
    </location>
</feature>
<name>A0A381RNY1_9ZZZZ</name>
<dbReference type="PANTHER" id="PTHR33529:SF8">
    <property type="entry name" value="PERMEASE, YJGP_YJGQ FAMILY"/>
    <property type="match status" value="1"/>
</dbReference>
<feature type="transmembrane region" description="Helical" evidence="6">
    <location>
        <begin position="333"/>
        <end position="352"/>
    </location>
</feature>
<keyword evidence="5 6" id="KW-0472">Membrane</keyword>
<feature type="transmembrane region" description="Helical" evidence="6">
    <location>
        <begin position="12"/>
        <end position="32"/>
    </location>
</feature>
<proteinExistence type="predicted"/>
<evidence type="ECO:0000313" key="7">
    <source>
        <dbReference type="EMBL" id="SUZ91607.1"/>
    </source>
</evidence>
<feature type="transmembrane region" description="Helical" evidence="6">
    <location>
        <begin position="99"/>
        <end position="122"/>
    </location>
</feature>
<evidence type="ECO:0000256" key="2">
    <source>
        <dbReference type="ARBA" id="ARBA00022475"/>
    </source>
</evidence>
<organism evidence="7">
    <name type="scientific">marine metagenome</name>
    <dbReference type="NCBI Taxonomy" id="408172"/>
    <lineage>
        <taxon>unclassified sequences</taxon>
        <taxon>metagenomes</taxon>
        <taxon>ecological metagenomes</taxon>
    </lineage>
</organism>
<dbReference type="GO" id="GO:0015920">
    <property type="term" value="P:lipopolysaccharide transport"/>
    <property type="evidence" value="ECO:0007669"/>
    <property type="project" value="TreeGrafter"/>
</dbReference>
<comment type="subcellular location">
    <subcellularLocation>
        <location evidence="1">Cell membrane</location>
        <topology evidence="1">Multi-pass membrane protein</topology>
    </subcellularLocation>
</comment>
<protein>
    <recommendedName>
        <fullName evidence="8">YjgP/YjgQ family permease</fullName>
    </recommendedName>
</protein>
<evidence type="ECO:0008006" key="8">
    <source>
        <dbReference type="Google" id="ProtNLM"/>
    </source>
</evidence>
<dbReference type="EMBL" id="UINC01001988">
    <property type="protein sequence ID" value="SUZ91607.1"/>
    <property type="molecule type" value="Genomic_DNA"/>
</dbReference>
<dbReference type="GO" id="GO:0043190">
    <property type="term" value="C:ATP-binding cassette (ABC) transporter complex"/>
    <property type="evidence" value="ECO:0007669"/>
    <property type="project" value="TreeGrafter"/>
</dbReference>
<evidence type="ECO:0000256" key="4">
    <source>
        <dbReference type="ARBA" id="ARBA00022989"/>
    </source>
</evidence>
<accession>A0A381RNY1</accession>
<evidence type="ECO:0000256" key="6">
    <source>
        <dbReference type="SAM" id="Phobius"/>
    </source>
</evidence>
<keyword evidence="4 6" id="KW-1133">Transmembrane helix</keyword>
<evidence type="ECO:0000256" key="3">
    <source>
        <dbReference type="ARBA" id="ARBA00022692"/>
    </source>
</evidence>
<dbReference type="AlphaFoldDB" id="A0A381RNY1"/>
<keyword evidence="3 6" id="KW-0812">Transmembrane</keyword>
<dbReference type="InterPro" id="IPR005495">
    <property type="entry name" value="LptG/LptF_permease"/>
</dbReference>
<dbReference type="Pfam" id="PF03739">
    <property type="entry name" value="LptF_LptG"/>
    <property type="match status" value="1"/>
</dbReference>
<feature type="transmembrane region" description="Helical" evidence="6">
    <location>
        <begin position="52"/>
        <end position="78"/>
    </location>
</feature>
<dbReference type="PANTHER" id="PTHR33529">
    <property type="entry name" value="SLR0882 PROTEIN-RELATED"/>
    <property type="match status" value="1"/>
</dbReference>
<sequence>VSILNKYILTKFLKTFLFVVGILVLVIVVIDFTEKNDKFIKNELTFFEILRYYYGFVPYISSLITPITAFIATVYVTAQLAMRTEIIAILSSGKSLKAIISSFFYGSLLIAIMSFILNGWIIPHLNKERVMFEVMYIKSPYFFSDKNVHFKVDDNSYLYLERYDNNMDIGYNVTLEEFSDLKLKRKLFARQIIWDRDNESWKLKSWRLRTLNENGESILDGFELDTTLLLNPNDFDNNYRLSETFTMGELNDFIKLQKLRGADDLNIYEIEKYMRYAQPFTVIILVLLGAILASKKSRQGTGFLIALGFLIAFTFIIFFMMSRAFAENGSLNALLAVWLPNIIFGLLTIYLYRLIPK</sequence>
<keyword evidence="2" id="KW-1003">Cell membrane</keyword>
<feature type="non-terminal residue" evidence="7">
    <location>
        <position position="1"/>
    </location>
</feature>
<reference evidence="7" key="1">
    <citation type="submission" date="2018-05" db="EMBL/GenBank/DDBJ databases">
        <authorList>
            <person name="Lanie J.A."/>
            <person name="Ng W.-L."/>
            <person name="Kazmierczak K.M."/>
            <person name="Andrzejewski T.M."/>
            <person name="Davidsen T.M."/>
            <person name="Wayne K.J."/>
            <person name="Tettelin H."/>
            <person name="Glass J.I."/>
            <person name="Rusch D."/>
            <person name="Podicherti R."/>
            <person name="Tsui H.-C.T."/>
            <person name="Winkler M.E."/>
        </authorList>
    </citation>
    <scope>NUCLEOTIDE SEQUENCE</scope>
</reference>